<gene>
    <name evidence="8" type="ORF">BDY17DRAFT_301204</name>
</gene>
<dbReference type="GO" id="GO:0015205">
    <property type="term" value="F:nucleobase transmembrane transporter activity"/>
    <property type="evidence" value="ECO:0007669"/>
    <property type="project" value="TreeGrafter"/>
</dbReference>
<dbReference type="OrthoDB" id="46396at2759"/>
<evidence type="ECO:0000256" key="7">
    <source>
        <dbReference type="SAM" id="Phobius"/>
    </source>
</evidence>
<organism evidence="8 9">
    <name type="scientific">Neohortaea acidophila</name>
    <dbReference type="NCBI Taxonomy" id="245834"/>
    <lineage>
        <taxon>Eukaryota</taxon>
        <taxon>Fungi</taxon>
        <taxon>Dikarya</taxon>
        <taxon>Ascomycota</taxon>
        <taxon>Pezizomycotina</taxon>
        <taxon>Dothideomycetes</taxon>
        <taxon>Dothideomycetidae</taxon>
        <taxon>Mycosphaerellales</taxon>
        <taxon>Teratosphaeriaceae</taxon>
        <taxon>Neohortaea</taxon>
    </lineage>
</organism>
<dbReference type="AlphaFoldDB" id="A0A6A6PMS5"/>
<feature type="transmembrane region" description="Helical" evidence="7">
    <location>
        <begin position="393"/>
        <end position="417"/>
    </location>
</feature>
<protein>
    <submittedName>
        <fullName evidence="8">Nucleoside transporter-domain-containing protein</fullName>
    </submittedName>
</protein>
<dbReference type="SUPFAM" id="SSF103473">
    <property type="entry name" value="MFS general substrate transporter"/>
    <property type="match status" value="1"/>
</dbReference>
<dbReference type="GO" id="GO:0034257">
    <property type="term" value="F:nicotinamide riboside transmembrane transporter activity"/>
    <property type="evidence" value="ECO:0007669"/>
    <property type="project" value="TreeGrafter"/>
</dbReference>
<feature type="transmembrane region" description="Helical" evidence="7">
    <location>
        <begin position="327"/>
        <end position="348"/>
    </location>
</feature>
<keyword evidence="4 7" id="KW-0812">Transmembrane</keyword>
<dbReference type="InterPro" id="IPR002259">
    <property type="entry name" value="Eqnu_transpt"/>
</dbReference>
<evidence type="ECO:0000256" key="4">
    <source>
        <dbReference type="ARBA" id="ARBA00022692"/>
    </source>
</evidence>
<evidence type="ECO:0000256" key="6">
    <source>
        <dbReference type="ARBA" id="ARBA00023136"/>
    </source>
</evidence>
<proteinExistence type="inferred from homology"/>
<dbReference type="PANTHER" id="PTHR10332">
    <property type="entry name" value="EQUILIBRATIVE NUCLEOSIDE TRANSPORTER"/>
    <property type="match status" value="1"/>
</dbReference>
<feature type="transmembrane region" description="Helical" evidence="7">
    <location>
        <begin position="180"/>
        <end position="202"/>
    </location>
</feature>
<evidence type="ECO:0000256" key="3">
    <source>
        <dbReference type="ARBA" id="ARBA00022448"/>
    </source>
</evidence>
<feature type="transmembrane region" description="Helical" evidence="7">
    <location>
        <begin position="429"/>
        <end position="452"/>
    </location>
</feature>
<dbReference type="InterPro" id="IPR036259">
    <property type="entry name" value="MFS_trans_sf"/>
</dbReference>
<feature type="transmembrane region" description="Helical" evidence="7">
    <location>
        <begin position="141"/>
        <end position="168"/>
    </location>
</feature>
<keyword evidence="6 7" id="KW-0472">Membrane</keyword>
<evidence type="ECO:0000256" key="2">
    <source>
        <dbReference type="ARBA" id="ARBA00007965"/>
    </source>
</evidence>
<sequence>MERLRKLLYGEQTYEPIEDGDVADEPHREAPVVKEPTFSSLDYAIFIVLGISMLWAWNMFLAAGPYFRRRFRSNEWISNNFQAAEISVSTVTNLSSMLLLTRLQTKASYPKRIVASLLINMVVFTLLALSTSILLDVSAKGYFAFLMIVMVSTSLATALCQNGIFAYVSGFGQPSYTQGIMTGQAIAGVLPCIAQIVSVLSIQGDTPPPLGSEEADAPPEPPPVPSEAALAYFSTACVVALTALLAFAFLLARHRRPIKVQHAGTSTPSDSEPPKAAVPLRVLFGKLRWLASAVFLTFAITMLFPVYTQEILSVRPPTDQPLLLQPATFIPLAFLFWNVGDLLGRLLTSIPSLSLVLRPRLLFALAVSRIVFIGLYQLCNIRDRGAIVSSDFFYLVVVQLLFGLSNGFLGSSCMMGAGEWVEAEEREVAGGFMGLCLVGGLCVGSLGSFVVAGA</sequence>
<dbReference type="PIRSF" id="PIRSF016379">
    <property type="entry name" value="ENT"/>
    <property type="match status" value="1"/>
</dbReference>
<dbReference type="PRINTS" id="PR01130">
    <property type="entry name" value="DERENTRNSPRT"/>
</dbReference>
<evidence type="ECO:0000256" key="1">
    <source>
        <dbReference type="ARBA" id="ARBA00004141"/>
    </source>
</evidence>
<reference evidence="8" key="1">
    <citation type="journal article" date="2020" name="Stud. Mycol.">
        <title>101 Dothideomycetes genomes: a test case for predicting lifestyles and emergence of pathogens.</title>
        <authorList>
            <person name="Haridas S."/>
            <person name="Albert R."/>
            <person name="Binder M."/>
            <person name="Bloem J."/>
            <person name="Labutti K."/>
            <person name="Salamov A."/>
            <person name="Andreopoulos B."/>
            <person name="Baker S."/>
            <person name="Barry K."/>
            <person name="Bills G."/>
            <person name="Bluhm B."/>
            <person name="Cannon C."/>
            <person name="Castanera R."/>
            <person name="Culley D."/>
            <person name="Daum C."/>
            <person name="Ezra D."/>
            <person name="Gonzalez J."/>
            <person name="Henrissat B."/>
            <person name="Kuo A."/>
            <person name="Liang C."/>
            <person name="Lipzen A."/>
            <person name="Lutzoni F."/>
            <person name="Magnuson J."/>
            <person name="Mondo S."/>
            <person name="Nolan M."/>
            <person name="Ohm R."/>
            <person name="Pangilinan J."/>
            <person name="Park H.-J."/>
            <person name="Ramirez L."/>
            <person name="Alfaro M."/>
            <person name="Sun H."/>
            <person name="Tritt A."/>
            <person name="Yoshinaga Y."/>
            <person name="Zwiers L.-H."/>
            <person name="Turgeon B."/>
            <person name="Goodwin S."/>
            <person name="Spatafora J."/>
            <person name="Crous P."/>
            <person name="Grigoriev I."/>
        </authorList>
    </citation>
    <scope>NUCLEOTIDE SEQUENCE</scope>
    <source>
        <strain evidence="8">CBS 113389</strain>
    </source>
</reference>
<dbReference type="Proteomes" id="UP000799767">
    <property type="component" value="Unassembled WGS sequence"/>
</dbReference>
<feature type="transmembrane region" description="Helical" evidence="7">
    <location>
        <begin position="113"/>
        <end position="135"/>
    </location>
</feature>
<dbReference type="PANTHER" id="PTHR10332:SF88">
    <property type="entry name" value="EQUILIBRATIVE NUCLEOSIDE TRANSPORTER 1, ISOFORM A"/>
    <property type="match status" value="1"/>
</dbReference>
<keyword evidence="5 7" id="KW-1133">Transmembrane helix</keyword>
<feature type="transmembrane region" description="Helical" evidence="7">
    <location>
        <begin position="289"/>
        <end position="307"/>
    </location>
</feature>
<dbReference type="Pfam" id="PF01733">
    <property type="entry name" value="Nucleoside_tran"/>
    <property type="match status" value="2"/>
</dbReference>
<dbReference type="RefSeq" id="XP_033587929.1">
    <property type="nucleotide sequence ID" value="XM_033734200.1"/>
</dbReference>
<feature type="transmembrane region" description="Helical" evidence="7">
    <location>
        <begin position="229"/>
        <end position="252"/>
    </location>
</feature>
<feature type="transmembrane region" description="Helical" evidence="7">
    <location>
        <begin position="360"/>
        <end position="378"/>
    </location>
</feature>
<comment type="subcellular location">
    <subcellularLocation>
        <location evidence="1">Membrane</location>
        <topology evidence="1">Multi-pass membrane protein</topology>
    </subcellularLocation>
</comment>
<dbReference type="GeneID" id="54475202"/>
<accession>A0A6A6PMS5</accession>
<feature type="transmembrane region" description="Helical" evidence="7">
    <location>
        <begin position="43"/>
        <end position="63"/>
    </location>
</feature>
<dbReference type="EMBL" id="MU001638">
    <property type="protein sequence ID" value="KAF2481359.1"/>
    <property type="molecule type" value="Genomic_DNA"/>
</dbReference>
<evidence type="ECO:0000313" key="8">
    <source>
        <dbReference type="EMBL" id="KAF2481359.1"/>
    </source>
</evidence>
<dbReference type="GO" id="GO:0000329">
    <property type="term" value="C:fungal-type vacuole membrane"/>
    <property type="evidence" value="ECO:0007669"/>
    <property type="project" value="TreeGrafter"/>
</dbReference>
<evidence type="ECO:0000313" key="9">
    <source>
        <dbReference type="Proteomes" id="UP000799767"/>
    </source>
</evidence>
<dbReference type="GO" id="GO:0005886">
    <property type="term" value="C:plasma membrane"/>
    <property type="evidence" value="ECO:0007669"/>
    <property type="project" value="TreeGrafter"/>
</dbReference>
<comment type="similarity">
    <text evidence="2">Belongs to the SLC29A/ENT transporter (TC 2.A.57) family.</text>
</comment>
<evidence type="ECO:0000256" key="5">
    <source>
        <dbReference type="ARBA" id="ARBA00022989"/>
    </source>
</evidence>
<name>A0A6A6PMS5_9PEZI</name>
<keyword evidence="3" id="KW-0813">Transport</keyword>
<keyword evidence="9" id="KW-1185">Reference proteome</keyword>